<dbReference type="Gene3D" id="3.90.1750.10">
    <property type="entry name" value="Hect, E3 ligase catalytic domains"/>
    <property type="match status" value="1"/>
</dbReference>
<evidence type="ECO:0000256" key="7">
    <source>
        <dbReference type="SAM" id="MobiDB-lite"/>
    </source>
</evidence>
<dbReference type="Pfam" id="PF00632">
    <property type="entry name" value="HECT"/>
    <property type="match status" value="1"/>
</dbReference>
<dbReference type="Gene3D" id="3.30.2410.10">
    <property type="entry name" value="Hect, E3 ligase catalytic domain"/>
    <property type="match status" value="1"/>
</dbReference>
<dbReference type="PANTHER" id="PTHR11254:SF444">
    <property type="entry name" value="HECT DOMAIN CONTAINING UBIQUITIN LIGASE"/>
    <property type="match status" value="1"/>
</dbReference>
<dbReference type="PANTHER" id="PTHR11254">
    <property type="entry name" value="HECT DOMAIN UBIQUITIN-PROTEIN LIGASE"/>
    <property type="match status" value="1"/>
</dbReference>
<dbReference type="Proteomes" id="UP001470230">
    <property type="component" value="Unassembled WGS sequence"/>
</dbReference>
<evidence type="ECO:0000256" key="2">
    <source>
        <dbReference type="ARBA" id="ARBA00004906"/>
    </source>
</evidence>
<evidence type="ECO:0000256" key="5">
    <source>
        <dbReference type="ARBA" id="ARBA00022786"/>
    </source>
</evidence>
<keyword evidence="4" id="KW-0808">Transferase</keyword>
<reference evidence="9 10" key="1">
    <citation type="submission" date="2024-04" db="EMBL/GenBank/DDBJ databases">
        <title>Tritrichomonas musculus Genome.</title>
        <authorList>
            <person name="Alves-Ferreira E."/>
            <person name="Grigg M."/>
            <person name="Lorenzi H."/>
            <person name="Galac M."/>
        </authorList>
    </citation>
    <scope>NUCLEOTIDE SEQUENCE [LARGE SCALE GENOMIC DNA]</scope>
    <source>
        <strain evidence="9 10">EAF2021</strain>
    </source>
</reference>
<dbReference type="InterPro" id="IPR035983">
    <property type="entry name" value="Hect_E3_ubiquitin_ligase"/>
</dbReference>
<evidence type="ECO:0000313" key="10">
    <source>
        <dbReference type="Proteomes" id="UP001470230"/>
    </source>
</evidence>
<feature type="compositionally biased region" description="Polar residues" evidence="7">
    <location>
        <begin position="25"/>
        <end position="40"/>
    </location>
</feature>
<dbReference type="EC" id="2.3.2.26" evidence="3"/>
<evidence type="ECO:0000256" key="4">
    <source>
        <dbReference type="ARBA" id="ARBA00022679"/>
    </source>
</evidence>
<sequence>MSFQDKLAFYRRLVSENPPLEEKSSSSASIQTDGLQSSDANKTEVEEKKKKIEELTKQEEEKKRKVEEEKKKVEEEKKREEEEKRKIEEEKKKKEERQKIEEANNTRKNKNQDNNDNELKCSLDWDSFPYLCINKNTVLTEGDLQLSDIFITEHRNRKKKSDIDILQFNLMLTEVLSRQTSLFKIRSVLLIFVLKNSIDISPYFPTILTEDILLDNPKEELFCKSEHRYFNSIFYNELKKHPLLMLNVIEVIKEFISIHSLQFDSIYPLIANIIEANNDLAFPFDYKQLQFVELTDSNKKYENLIMNSFPLILPFKAKLDQYHKENNIIKHYYLPVDRNKVLDAVWSLELLKEKNFKLEVLFDNEPGVDSDSGLSREFIQLAFSELIKEEEDLFVLRDGYYYFKYHKEISDDLLKKYRCVGILLSMAILNSLPIPIRFPRFFYKKILNRELTVSDLISFDPDLYETAQYVMNNKMAKNEAKIDFVYYDRFYKYKIDLMNFREVTNSKDFQPRPITEDNKQSYIVKLKEWVFNRSISKAYRAFELGFQKIYHNRIFYDWFTIDEIDLIVSGYHDYNWSDLKNNAEYTCHYSDQSNVIQWFWSYFDKLDEDGKKNVLKFITGTSVIPPGGLKDVYIKINPSSKCLPTSHTCIQSLDLPEYKSYDELQKKCDLAFPYSEGYGLF</sequence>
<evidence type="ECO:0000313" key="9">
    <source>
        <dbReference type="EMBL" id="KAK8846221.1"/>
    </source>
</evidence>
<feature type="compositionally biased region" description="Basic and acidic residues" evidence="7">
    <location>
        <begin position="41"/>
        <end position="116"/>
    </location>
</feature>
<evidence type="ECO:0000259" key="8">
    <source>
        <dbReference type="PROSITE" id="PS50237"/>
    </source>
</evidence>
<gene>
    <name evidence="9" type="ORF">M9Y10_020227</name>
</gene>
<dbReference type="GO" id="GO:0016874">
    <property type="term" value="F:ligase activity"/>
    <property type="evidence" value="ECO:0007669"/>
    <property type="project" value="UniProtKB-KW"/>
</dbReference>
<dbReference type="InterPro" id="IPR000569">
    <property type="entry name" value="HECT_dom"/>
</dbReference>
<protein>
    <recommendedName>
        <fullName evidence="3">HECT-type E3 ubiquitin transferase</fullName>
        <ecNumber evidence="3">2.3.2.26</ecNumber>
    </recommendedName>
</protein>
<dbReference type="SUPFAM" id="SSF56204">
    <property type="entry name" value="Hect, E3 ligase catalytic domain"/>
    <property type="match status" value="1"/>
</dbReference>
<organism evidence="9 10">
    <name type="scientific">Tritrichomonas musculus</name>
    <dbReference type="NCBI Taxonomy" id="1915356"/>
    <lineage>
        <taxon>Eukaryota</taxon>
        <taxon>Metamonada</taxon>
        <taxon>Parabasalia</taxon>
        <taxon>Tritrichomonadida</taxon>
        <taxon>Tritrichomonadidae</taxon>
        <taxon>Tritrichomonas</taxon>
    </lineage>
</organism>
<keyword evidence="5 6" id="KW-0833">Ubl conjugation pathway</keyword>
<dbReference type="Gene3D" id="3.30.2160.10">
    <property type="entry name" value="Hect, E3 ligase catalytic domain"/>
    <property type="match status" value="1"/>
</dbReference>
<name>A0ABR2HFL1_9EUKA</name>
<keyword evidence="10" id="KW-1185">Reference proteome</keyword>
<comment type="caution">
    <text evidence="9">The sequence shown here is derived from an EMBL/GenBank/DDBJ whole genome shotgun (WGS) entry which is preliminary data.</text>
</comment>
<dbReference type="InterPro" id="IPR050409">
    <property type="entry name" value="E3_ubiq-protein_ligase"/>
</dbReference>
<comment type="pathway">
    <text evidence="2">Protein modification; protein ubiquitination.</text>
</comment>
<feature type="region of interest" description="Disordered" evidence="7">
    <location>
        <begin position="14"/>
        <end position="116"/>
    </location>
</feature>
<dbReference type="PROSITE" id="PS50237">
    <property type="entry name" value="HECT"/>
    <property type="match status" value="1"/>
</dbReference>
<dbReference type="SMART" id="SM00119">
    <property type="entry name" value="HECTc"/>
    <property type="match status" value="1"/>
</dbReference>
<evidence type="ECO:0000256" key="3">
    <source>
        <dbReference type="ARBA" id="ARBA00012485"/>
    </source>
</evidence>
<dbReference type="EMBL" id="JAPFFF010000029">
    <property type="protein sequence ID" value="KAK8846221.1"/>
    <property type="molecule type" value="Genomic_DNA"/>
</dbReference>
<feature type="active site" description="Glycyl thioester intermediate" evidence="6">
    <location>
        <position position="649"/>
    </location>
</feature>
<feature type="domain" description="HECT" evidence="8">
    <location>
        <begin position="347"/>
        <end position="681"/>
    </location>
</feature>
<accession>A0ABR2HFL1</accession>
<proteinExistence type="predicted"/>
<keyword evidence="9" id="KW-0436">Ligase</keyword>
<comment type="catalytic activity">
    <reaction evidence="1">
        <text>S-ubiquitinyl-[E2 ubiquitin-conjugating enzyme]-L-cysteine + [acceptor protein]-L-lysine = [E2 ubiquitin-conjugating enzyme]-L-cysteine + N(6)-ubiquitinyl-[acceptor protein]-L-lysine.</text>
        <dbReference type="EC" id="2.3.2.26"/>
    </reaction>
</comment>
<evidence type="ECO:0000256" key="6">
    <source>
        <dbReference type="PROSITE-ProRule" id="PRU00104"/>
    </source>
</evidence>
<evidence type="ECO:0000256" key="1">
    <source>
        <dbReference type="ARBA" id="ARBA00000885"/>
    </source>
</evidence>